<dbReference type="SUPFAM" id="SSF46785">
    <property type="entry name" value="Winged helix' DNA-binding domain"/>
    <property type="match status" value="1"/>
</dbReference>
<dbReference type="AlphaFoldDB" id="A0A6L9LE78"/>
<dbReference type="InterPro" id="IPR018356">
    <property type="entry name" value="Tscrpt_reg_HTH_DeoR_CS"/>
</dbReference>
<comment type="caution">
    <text evidence="5">The sequence shown here is derived from an EMBL/GenBank/DDBJ whole genome shotgun (WGS) entry which is preliminary data.</text>
</comment>
<evidence type="ECO:0000256" key="2">
    <source>
        <dbReference type="ARBA" id="ARBA00023125"/>
    </source>
</evidence>
<organism evidence="5 6">
    <name type="scientific">Spirosoma terrae</name>
    <dbReference type="NCBI Taxonomy" id="1968276"/>
    <lineage>
        <taxon>Bacteria</taxon>
        <taxon>Pseudomonadati</taxon>
        <taxon>Bacteroidota</taxon>
        <taxon>Cytophagia</taxon>
        <taxon>Cytophagales</taxon>
        <taxon>Cytophagaceae</taxon>
        <taxon>Spirosoma</taxon>
    </lineage>
</organism>
<dbReference type="SMART" id="SM00420">
    <property type="entry name" value="HTH_DEOR"/>
    <property type="match status" value="1"/>
</dbReference>
<feature type="domain" description="HTH deoR-type" evidence="4">
    <location>
        <begin position="3"/>
        <end position="58"/>
    </location>
</feature>
<dbReference type="RefSeq" id="WP_163946163.1">
    <property type="nucleotide sequence ID" value="NZ_JAAFZH010000003.1"/>
</dbReference>
<dbReference type="Proteomes" id="UP000474175">
    <property type="component" value="Unassembled WGS sequence"/>
</dbReference>
<evidence type="ECO:0000313" key="5">
    <source>
        <dbReference type="EMBL" id="NDU95019.1"/>
    </source>
</evidence>
<dbReference type="Pfam" id="PF00455">
    <property type="entry name" value="DeoRC"/>
    <property type="match status" value="1"/>
</dbReference>
<dbReference type="Gene3D" id="3.40.50.1360">
    <property type="match status" value="1"/>
</dbReference>
<dbReference type="InterPro" id="IPR037171">
    <property type="entry name" value="NagB/RpiA_transferase-like"/>
</dbReference>
<dbReference type="GO" id="GO:0003700">
    <property type="term" value="F:DNA-binding transcription factor activity"/>
    <property type="evidence" value="ECO:0007669"/>
    <property type="project" value="InterPro"/>
</dbReference>
<keyword evidence="3" id="KW-0804">Transcription</keyword>
<dbReference type="EMBL" id="JAAFZH010000003">
    <property type="protein sequence ID" value="NDU95019.1"/>
    <property type="molecule type" value="Genomic_DNA"/>
</dbReference>
<dbReference type="Pfam" id="PF08220">
    <property type="entry name" value="HTH_DeoR"/>
    <property type="match status" value="1"/>
</dbReference>
<dbReference type="InterPro" id="IPR050313">
    <property type="entry name" value="Carb_Metab_HTH_regulators"/>
</dbReference>
<protein>
    <submittedName>
        <fullName evidence="5">DeoR/GlpR transcriptional regulator</fullName>
    </submittedName>
</protein>
<dbReference type="PANTHER" id="PTHR30363">
    <property type="entry name" value="HTH-TYPE TRANSCRIPTIONAL REGULATOR SRLR-RELATED"/>
    <property type="match status" value="1"/>
</dbReference>
<proteinExistence type="predicted"/>
<keyword evidence="1" id="KW-0805">Transcription regulation</keyword>
<evidence type="ECO:0000256" key="3">
    <source>
        <dbReference type="ARBA" id="ARBA00023163"/>
    </source>
</evidence>
<dbReference type="PROSITE" id="PS00894">
    <property type="entry name" value="HTH_DEOR_1"/>
    <property type="match status" value="1"/>
</dbReference>
<name>A0A6L9LE78_9BACT</name>
<evidence type="ECO:0000256" key="1">
    <source>
        <dbReference type="ARBA" id="ARBA00023015"/>
    </source>
</evidence>
<dbReference type="Gene3D" id="1.10.10.10">
    <property type="entry name" value="Winged helix-like DNA-binding domain superfamily/Winged helix DNA-binding domain"/>
    <property type="match status" value="1"/>
</dbReference>
<dbReference type="PRINTS" id="PR00037">
    <property type="entry name" value="HTHLACR"/>
</dbReference>
<dbReference type="SMART" id="SM01134">
    <property type="entry name" value="DeoRC"/>
    <property type="match status" value="1"/>
</dbReference>
<sequence>MNFQNRKQLIVQTVEERGSVDVRELADLLRTSEMTVRRDLVQLASMGLIYRTRGGAMRVSLATDKHTFANKTAVNAERKDYICRLAAQEIQEGDVIFMDCGSTVFRLCQFIRNKRITVVTNSLPVMAELMTSDVSINLVGGEVDKERQAIHGLIAEEHMARYRANRAFIGIDGISLANGLSANSEKEASTATTMARQSDKVYLLCDSSKLETNKYLHFAPLTMFDVLITDQEAPTDVVTAYRQAGVTLLNE</sequence>
<keyword evidence="6" id="KW-1185">Reference proteome</keyword>
<accession>A0A6L9LE78</accession>
<dbReference type="PANTHER" id="PTHR30363:SF44">
    <property type="entry name" value="AGA OPERON TRANSCRIPTIONAL REPRESSOR-RELATED"/>
    <property type="match status" value="1"/>
</dbReference>
<dbReference type="InterPro" id="IPR036390">
    <property type="entry name" value="WH_DNA-bd_sf"/>
</dbReference>
<dbReference type="InterPro" id="IPR014036">
    <property type="entry name" value="DeoR-like_C"/>
</dbReference>
<gene>
    <name evidence="5" type="ORF">GK108_09050</name>
</gene>
<keyword evidence="2" id="KW-0238">DNA-binding</keyword>
<evidence type="ECO:0000313" key="6">
    <source>
        <dbReference type="Proteomes" id="UP000474175"/>
    </source>
</evidence>
<dbReference type="SUPFAM" id="SSF100950">
    <property type="entry name" value="NagB/RpiA/CoA transferase-like"/>
    <property type="match status" value="1"/>
</dbReference>
<dbReference type="GO" id="GO:0003677">
    <property type="term" value="F:DNA binding"/>
    <property type="evidence" value="ECO:0007669"/>
    <property type="project" value="UniProtKB-KW"/>
</dbReference>
<dbReference type="InterPro" id="IPR036388">
    <property type="entry name" value="WH-like_DNA-bd_sf"/>
</dbReference>
<dbReference type="InterPro" id="IPR001034">
    <property type="entry name" value="DeoR_HTH"/>
</dbReference>
<dbReference type="PROSITE" id="PS51000">
    <property type="entry name" value="HTH_DEOR_2"/>
    <property type="match status" value="1"/>
</dbReference>
<evidence type="ECO:0000259" key="4">
    <source>
        <dbReference type="PROSITE" id="PS51000"/>
    </source>
</evidence>
<reference evidence="5 6" key="1">
    <citation type="submission" date="2020-02" db="EMBL/GenBank/DDBJ databases">
        <title>Draft genome sequence of two Spirosoma agri KCTC 52727 and Spirosoma terrae KCTC 52035.</title>
        <authorList>
            <person name="Rojas J."/>
            <person name="Ambika Manirajan B."/>
            <person name="Suarez C."/>
            <person name="Ratering S."/>
            <person name="Schnell S."/>
        </authorList>
    </citation>
    <scope>NUCLEOTIDE SEQUENCE [LARGE SCALE GENOMIC DNA]</scope>
    <source>
        <strain evidence="5 6">KCTC 52035</strain>
    </source>
</reference>